<dbReference type="Proteomes" id="UP000092651">
    <property type="component" value="Unassembled WGS sequence"/>
</dbReference>
<keyword evidence="2" id="KW-1185">Reference proteome</keyword>
<dbReference type="EMBL" id="MAYH01000048">
    <property type="protein sequence ID" value="OCA68974.1"/>
    <property type="molecule type" value="Genomic_DNA"/>
</dbReference>
<evidence type="ECO:0000313" key="1">
    <source>
        <dbReference type="EMBL" id="OCA68974.1"/>
    </source>
</evidence>
<name>A0A1B8ZBN8_9FLAO</name>
<organism evidence="1 2">
    <name type="scientific">Chryseobacterium artocarpi</name>
    <dbReference type="NCBI Taxonomy" id="1414727"/>
    <lineage>
        <taxon>Bacteria</taxon>
        <taxon>Pseudomonadati</taxon>
        <taxon>Bacteroidota</taxon>
        <taxon>Flavobacteriia</taxon>
        <taxon>Flavobacteriales</taxon>
        <taxon>Weeksellaceae</taxon>
        <taxon>Chryseobacterium group</taxon>
        <taxon>Chryseobacterium</taxon>
    </lineage>
</organism>
<dbReference type="AlphaFoldDB" id="A0A1B8ZBN8"/>
<dbReference type="RefSeq" id="WP_065396075.1">
    <property type="nucleotide sequence ID" value="NZ_MAYH01000048.1"/>
</dbReference>
<sequence length="137" mass="16286">MIFYSNRKFKIWVYTVSHSSLLLRSVMQYGDEEGYSEETSYNIDLEFSFVEYMDVKTTWDSISISVVEKENLRSDLKEKFDSYEGKIFEIESNKEKTYIVAYSVLIGTNKWGLDDRIFNYNINLKHDEILVSFPYES</sequence>
<protein>
    <submittedName>
        <fullName evidence="1">Uncharacterized protein</fullName>
    </submittedName>
</protein>
<proteinExistence type="predicted"/>
<accession>A0A1B8ZBN8</accession>
<dbReference type="OrthoDB" id="954402at2"/>
<comment type="caution">
    <text evidence="1">The sequence shown here is derived from an EMBL/GenBank/DDBJ whole genome shotgun (WGS) entry which is preliminary data.</text>
</comment>
<reference evidence="1 2" key="1">
    <citation type="submission" date="2016-07" db="EMBL/GenBank/DDBJ databases">
        <authorList>
            <person name="Jeong J.-J."/>
            <person name="Kim D.W."/>
            <person name="Sang M.K."/>
            <person name="Choi I.-G."/>
            <person name="Kim K.D."/>
        </authorList>
    </citation>
    <scope>NUCLEOTIDE SEQUENCE [LARGE SCALE GENOMIC DNA]</scope>
    <source>
        <strain evidence="1 2">UTM-3</strain>
    </source>
</reference>
<evidence type="ECO:0000313" key="2">
    <source>
        <dbReference type="Proteomes" id="UP000092651"/>
    </source>
</evidence>
<gene>
    <name evidence="1" type="ORF">BBI01_17310</name>
</gene>